<evidence type="ECO:0000256" key="1">
    <source>
        <dbReference type="SAM" id="MobiDB-lite"/>
    </source>
</evidence>
<organism evidence="3 4">
    <name type="scientific">Halogeometricum pallidum JCM 14848</name>
    <dbReference type="NCBI Taxonomy" id="1227487"/>
    <lineage>
        <taxon>Archaea</taxon>
        <taxon>Methanobacteriati</taxon>
        <taxon>Methanobacteriota</taxon>
        <taxon>Stenosarchaea group</taxon>
        <taxon>Halobacteria</taxon>
        <taxon>Halobacteriales</taxon>
        <taxon>Haloferacaceae</taxon>
        <taxon>Halogeometricum</taxon>
    </lineage>
</organism>
<evidence type="ECO:0000259" key="2">
    <source>
        <dbReference type="PROSITE" id="PS51733"/>
    </source>
</evidence>
<dbReference type="InterPro" id="IPR050664">
    <property type="entry name" value="Octanoyltrans_LipM/LipL"/>
</dbReference>
<evidence type="ECO:0000313" key="4">
    <source>
        <dbReference type="Proteomes" id="UP000011513"/>
    </source>
</evidence>
<dbReference type="AlphaFoldDB" id="M0D3V8"/>
<gene>
    <name evidence="3" type="ORF">C474_13344</name>
</gene>
<dbReference type="Proteomes" id="UP000011513">
    <property type="component" value="Unassembled WGS sequence"/>
</dbReference>
<comment type="caution">
    <text evidence="3">The sequence shown here is derived from an EMBL/GenBank/DDBJ whole genome shotgun (WGS) entry which is preliminary data.</text>
</comment>
<dbReference type="PATRIC" id="fig|1227487.5.peg.2690"/>
<name>M0D3V8_HALPD</name>
<feature type="domain" description="BPL/LPL catalytic" evidence="2">
    <location>
        <begin position="1"/>
        <end position="122"/>
    </location>
</feature>
<reference evidence="3 4" key="1">
    <citation type="journal article" date="2014" name="PLoS Genet.">
        <title>Phylogenetically driven sequencing of extremely halophilic archaea reveals strategies for static and dynamic osmo-response.</title>
        <authorList>
            <person name="Becker E.A."/>
            <person name="Seitzer P.M."/>
            <person name="Tritt A."/>
            <person name="Larsen D."/>
            <person name="Krusor M."/>
            <person name="Yao A.I."/>
            <person name="Wu D."/>
            <person name="Madern D."/>
            <person name="Eisen J.A."/>
            <person name="Darling A.E."/>
            <person name="Facciotti M.T."/>
        </authorList>
    </citation>
    <scope>NUCLEOTIDE SEQUENCE [LARGE SCALE GENOMIC DNA]</scope>
    <source>
        <strain evidence="3 4">JCM 14848</strain>
    </source>
</reference>
<dbReference type="EMBL" id="AOIV01000033">
    <property type="protein sequence ID" value="ELZ29377.1"/>
    <property type="molecule type" value="Genomic_DNA"/>
</dbReference>
<keyword evidence="3" id="KW-0436">Ligase</keyword>
<feature type="region of interest" description="Disordered" evidence="1">
    <location>
        <begin position="133"/>
        <end position="162"/>
    </location>
</feature>
<dbReference type="GO" id="GO:0016874">
    <property type="term" value="F:ligase activity"/>
    <property type="evidence" value="ECO:0007669"/>
    <property type="project" value="UniProtKB-KW"/>
</dbReference>
<dbReference type="eggNOG" id="arCOG01939">
    <property type="taxonomic scope" value="Archaea"/>
</dbReference>
<dbReference type="SUPFAM" id="SSF55681">
    <property type="entry name" value="Class II aaRS and biotin synthetases"/>
    <property type="match status" value="1"/>
</dbReference>
<dbReference type="Pfam" id="PF21948">
    <property type="entry name" value="LplA-B_cat"/>
    <property type="match status" value="1"/>
</dbReference>
<keyword evidence="4" id="KW-1185">Reference proteome</keyword>
<protein>
    <submittedName>
        <fullName evidence="3">Biotin/lipoate A/B protein ligase</fullName>
    </submittedName>
</protein>
<evidence type="ECO:0000313" key="3">
    <source>
        <dbReference type="EMBL" id="ELZ29377.1"/>
    </source>
</evidence>
<feature type="compositionally biased region" description="Basic and acidic residues" evidence="1">
    <location>
        <begin position="139"/>
        <end position="162"/>
    </location>
</feature>
<dbReference type="PROSITE" id="PS51733">
    <property type="entry name" value="BPL_LPL_CATALYTIC"/>
    <property type="match status" value="1"/>
</dbReference>
<dbReference type="PANTHER" id="PTHR43679">
    <property type="entry name" value="OCTANOYLTRANSFERASE LIPM-RELATED"/>
    <property type="match status" value="1"/>
</dbReference>
<dbReference type="InterPro" id="IPR004143">
    <property type="entry name" value="BPL_LPL_catalytic"/>
</dbReference>
<proteinExistence type="predicted"/>
<sequence>MECYHLLCRPILKALRELGILADYADEPRPEIYHPACYLRDLHPAHDILAQGRKVSGNAQYRQNDAVIQHGSITFSSLPSDHLAVFSDPGVGADQFDERVIGIDELVDVRRKHAVSELESQLAAFVEANEGSWTDDELDRARERSEAKYETDEWVHKSSPEP</sequence>
<dbReference type="Gene3D" id="3.30.930.10">
    <property type="entry name" value="Bira Bifunctional Protein, Domain 2"/>
    <property type="match status" value="1"/>
</dbReference>
<accession>M0D3V8</accession>
<dbReference type="InParanoid" id="M0D3V8"/>
<dbReference type="PANTHER" id="PTHR43679:SF2">
    <property type="entry name" value="OCTANOYL-[GCVH]:PROTEIN N-OCTANOYLTRANSFERASE"/>
    <property type="match status" value="1"/>
</dbReference>
<dbReference type="InterPro" id="IPR045864">
    <property type="entry name" value="aa-tRNA-synth_II/BPL/LPL"/>
</dbReference>